<keyword evidence="5" id="KW-0805">Transcription regulation</keyword>
<comment type="similarity">
    <text evidence="1">Belongs to the VEFS (VRN2-EMF2-FIS2-SU(Z)12) family.</text>
</comment>
<dbReference type="PANTHER" id="PTHR22597">
    <property type="entry name" value="POLYCOMB GROUP PROTEIN"/>
    <property type="match status" value="1"/>
</dbReference>
<dbReference type="GO" id="GO:0031490">
    <property type="term" value="F:chromatin DNA binding"/>
    <property type="evidence" value="ECO:0007669"/>
    <property type="project" value="TreeGrafter"/>
</dbReference>
<dbReference type="InterPro" id="IPR019135">
    <property type="entry name" value="Polycomb_protein_VEFS-Box"/>
</dbReference>
<evidence type="ECO:0000313" key="9">
    <source>
        <dbReference type="EMBL" id="CAB9530098.1"/>
    </source>
</evidence>
<evidence type="ECO:0000256" key="5">
    <source>
        <dbReference type="ARBA" id="ARBA00023015"/>
    </source>
</evidence>
<dbReference type="Proteomes" id="UP001153069">
    <property type="component" value="Unassembled WGS sequence"/>
</dbReference>
<keyword evidence="6" id="KW-0804">Transcription</keyword>
<organism evidence="9 10">
    <name type="scientific">Seminavis robusta</name>
    <dbReference type="NCBI Taxonomy" id="568900"/>
    <lineage>
        <taxon>Eukaryota</taxon>
        <taxon>Sar</taxon>
        <taxon>Stramenopiles</taxon>
        <taxon>Ochrophyta</taxon>
        <taxon>Bacillariophyta</taxon>
        <taxon>Bacillariophyceae</taxon>
        <taxon>Bacillariophycidae</taxon>
        <taxon>Naviculales</taxon>
        <taxon>Naviculaceae</taxon>
        <taxon>Seminavis</taxon>
    </lineage>
</organism>
<name>A0A9N8I0K2_9STRA</name>
<evidence type="ECO:0000256" key="6">
    <source>
        <dbReference type="ARBA" id="ARBA00023163"/>
    </source>
</evidence>
<protein>
    <submittedName>
        <fullName evidence="9">Polycomb protein SUZ12</fullName>
    </submittedName>
</protein>
<dbReference type="GO" id="GO:0016586">
    <property type="term" value="C:RSC-type complex"/>
    <property type="evidence" value="ECO:0007669"/>
    <property type="project" value="TreeGrafter"/>
</dbReference>
<keyword evidence="3" id="KW-0863">Zinc-finger</keyword>
<keyword evidence="10" id="KW-1185">Reference proteome</keyword>
<dbReference type="Pfam" id="PF09733">
    <property type="entry name" value="VEFS-Box"/>
    <property type="match status" value="1"/>
</dbReference>
<proteinExistence type="inferred from homology"/>
<evidence type="ECO:0000256" key="2">
    <source>
        <dbReference type="ARBA" id="ARBA00022723"/>
    </source>
</evidence>
<evidence type="ECO:0000313" key="10">
    <source>
        <dbReference type="Proteomes" id="UP001153069"/>
    </source>
</evidence>
<feature type="region of interest" description="Disordered" evidence="7">
    <location>
        <begin position="1"/>
        <end position="24"/>
    </location>
</feature>
<evidence type="ECO:0000256" key="3">
    <source>
        <dbReference type="ARBA" id="ARBA00022771"/>
    </source>
</evidence>
<keyword evidence="2" id="KW-0479">Metal-binding</keyword>
<keyword evidence="4" id="KW-0862">Zinc</keyword>
<sequence length="170" mass="19597">MSKRKAGKAKGRPKESPDDGPFVPIRHYYHSHNFLKIKDKEWEHSSDSDDEEQSWDRAVAESEINDFTDLSEGEKQLLILWNNYIKSDTKIANKKIPQHCVNFIKSHAKTIRDRGIDEQLQWHLVTLWDEGLISSDHLSSCLDYYYSLVGPPHEPKMGSTSSQAIVLDDD</sequence>
<feature type="domain" description="Polycomb protein VEFS-Box" evidence="8">
    <location>
        <begin position="26"/>
        <end position="136"/>
    </location>
</feature>
<dbReference type="OrthoDB" id="166746at2759"/>
<accession>A0A9N8I0K2</accession>
<gene>
    <name evidence="9" type="ORF">SEMRO_2742_G336040.1</name>
</gene>
<dbReference type="PANTHER" id="PTHR22597:SF0">
    <property type="entry name" value="POLYCOMB PROTEIN SUZ12"/>
    <property type="match status" value="1"/>
</dbReference>
<evidence type="ECO:0000256" key="4">
    <source>
        <dbReference type="ARBA" id="ARBA00022833"/>
    </source>
</evidence>
<dbReference type="EMBL" id="CAICTM010002740">
    <property type="protein sequence ID" value="CAB9530098.1"/>
    <property type="molecule type" value="Genomic_DNA"/>
</dbReference>
<evidence type="ECO:0000259" key="8">
    <source>
        <dbReference type="Pfam" id="PF09733"/>
    </source>
</evidence>
<feature type="compositionally biased region" description="Basic residues" evidence="7">
    <location>
        <begin position="1"/>
        <end position="11"/>
    </location>
</feature>
<comment type="caution">
    <text evidence="9">The sequence shown here is derived from an EMBL/GenBank/DDBJ whole genome shotgun (WGS) entry which is preliminary data.</text>
</comment>
<dbReference type="AlphaFoldDB" id="A0A9N8I0K2"/>
<evidence type="ECO:0000256" key="7">
    <source>
        <dbReference type="SAM" id="MobiDB-lite"/>
    </source>
</evidence>
<dbReference type="GO" id="GO:0008270">
    <property type="term" value="F:zinc ion binding"/>
    <property type="evidence" value="ECO:0007669"/>
    <property type="project" value="UniProtKB-KW"/>
</dbReference>
<reference evidence="9" key="1">
    <citation type="submission" date="2020-06" db="EMBL/GenBank/DDBJ databases">
        <authorList>
            <consortium name="Plant Systems Biology data submission"/>
        </authorList>
    </citation>
    <scope>NUCLEOTIDE SEQUENCE</scope>
    <source>
        <strain evidence="9">D6</strain>
    </source>
</reference>
<evidence type="ECO:0000256" key="1">
    <source>
        <dbReference type="ARBA" id="ARBA00007416"/>
    </source>
</evidence>